<organism evidence="2 3">
    <name type="scientific">Novispirillum itersonii</name>
    <name type="common">Aquaspirillum itersonii</name>
    <dbReference type="NCBI Taxonomy" id="189"/>
    <lineage>
        <taxon>Bacteria</taxon>
        <taxon>Pseudomonadati</taxon>
        <taxon>Pseudomonadota</taxon>
        <taxon>Alphaproteobacteria</taxon>
        <taxon>Rhodospirillales</taxon>
        <taxon>Novispirillaceae</taxon>
        <taxon>Novispirillum</taxon>
    </lineage>
</organism>
<keyword evidence="1" id="KW-1133">Transmembrane helix</keyword>
<keyword evidence="3" id="KW-1185">Reference proteome</keyword>
<dbReference type="RefSeq" id="WP_184263356.1">
    <property type="nucleotide sequence ID" value="NZ_JACIIX010000006.1"/>
</dbReference>
<keyword evidence="1" id="KW-0812">Transmembrane</keyword>
<dbReference type="AlphaFoldDB" id="A0A7W9ZGA4"/>
<gene>
    <name evidence="2" type="ORF">FHS48_001939</name>
</gene>
<name>A0A7W9ZGA4_NOVIT</name>
<evidence type="ECO:0000313" key="2">
    <source>
        <dbReference type="EMBL" id="MBB6210523.1"/>
    </source>
</evidence>
<proteinExistence type="predicted"/>
<protein>
    <submittedName>
        <fullName evidence="2">Uncharacterized protein</fullName>
    </submittedName>
</protein>
<dbReference type="EMBL" id="JACIIX010000006">
    <property type="protein sequence ID" value="MBB6210523.1"/>
    <property type="molecule type" value="Genomic_DNA"/>
</dbReference>
<accession>A0A7W9ZGA4</accession>
<feature type="transmembrane region" description="Helical" evidence="1">
    <location>
        <begin position="5"/>
        <end position="22"/>
    </location>
</feature>
<evidence type="ECO:0000256" key="1">
    <source>
        <dbReference type="SAM" id="Phobius"/>
    </source>
</evidence>
<comment type="caution">
    <text evidence="2">The sequence shown here is derived from an EMBL/GenBank/DDBJ whole genome shotgun (WGS) entry which is preliminary data.</text>
</comment>
<dbReference type="Proteomes" id="UP000544872">
    <property type="component" value="Unassembled WGS sequence"/>
</dbReference>
<keyword evidence="1" id="KW-0472">Membrane</keyword>
<feature type="transmembrane region" description="Helical" evidence="1">
    <location>
        <begin position="42"/>
        <end position="64"/>
    </location>
</feature>
<evidence type="ECO:0000313" key="3">
    <source>
        <dbReference type="Proteomes" id="UP000544872"/>
    </source>
</evidence>
<sequence length="71" mass="7910">MRFLPYLLAVFMIAPMGIWIALESMLGGKSTSFAGETQQQVYTLLPIALIAIFLLAFWMSRVIARTQGRAS</sequence>
<reference evidence="2 3" key="1">
    <citation type="submission" date="2020-08" db="EMBL/GenBank/DDBJ databases">
        <title>Genomic Encyclopedia of Type Strains, Phase IV (KMG-IV): sequencing the most valuable type-strain genomes for metagenomic binning, comparative biology and taxonomic classification.</title>
        <authorList>
            <person name="Goeker M."/>
        </authorList>
    </citation>
    <scope>NUCLEOTIDE SEQUENCE [LARGE SCALE GENOMIC DNA]</scope>
    <source>
        <strain evidence="2 3">DSM 11590</strain>
    </source>
</reference>